<sequence>MWLPGLRLGGEESRAVEPGEEGVSDAGRDGGVGGERLIEGDLVLPTVTGLERLVEEAGAVDERAQLAGGGAVTSDWCFGRWRSGMVWGLWEQGVTGGDGGRGGFAAQRRKRFWGGVVAKGRDGWDEGGGGGAGGARSDRLWMKRTV</sequence>
<dbReference type="AlphaFoldDB" id="A0A3L6GC14"/>
<reference evidence="2" key="1">
    <citation type="journal article" date="2018" name="Nat. Genet.">
        <title>Extensive intraspecific gene order and gene structural variations between Mo17 and other maize genomes.</title>
        <authorList>
            <person name="Sun S."/>
            <person name="Zhou Y."/>
            <person name="Chen J."/>
            <person name="Shi J."/>
            <person name="Zhao H."/>
            <person name="Zhao H."/>
            <person name="Song W."/>
            <person name="Zhang M."/>
            <person name="Cui Y."/>
            <person name="Dong X."/>
            <person name="Liu H."/>
            <person name="Ma X."/>
            <person name="Jiao Y."/>
            <person name="Wang B."/>
            <person name="Wei X."/>
            <person name="Stein J.C."/>
            <person name="Glaubitz J.C."/>
            <person name="Lu F."/>
            <person name="Yu G."/>
            <person name="Liang C."/>
            <person name="Fengler K."/>
            <person name="Li B."/>
            <person name="Rafalski A."/>
            <person name="Schnable P.S."/>
            <person name="Ware D.H."/>
            <person name="Buckler E.S."/>
            <person name="Lai J."/>
        </authorList>
    </citation>
    <scope>NUCLEOTIDE SEQUENCE [LARGE SCALE GENOMIC DNA]</scope>
    <source>
        <tissue evidence="2">Seedling</tissue>
    </source>
</reference>
<protein>
    <submittedName>
        <fullName evidence="2">Uncharacterized protein</fullName>
    </submittedName>
</protein>
<evidence type="ECO:0000313" key="2">
    <source>
        <dbReference type="EMBL" id="PWZ46072.1"/>
    </source>
</evidence>
<dbReference type="EMBL" id="NCVQ01000002">
    <property type="protein sequence ID" value="PWZ46072.1"/>
    <property type="molecule type" value="Genomic_DNA"/>
</dbReference>
<gene>
    <name evidence="2" type="ORF">Zm00014a_019975</name>
</gene>
<organism evidence="2">
    <name type="scientific">Zea mays</name>
    <name type="common">Maize</name>
    <dbReference type="NCBI Taxonomy" id="4577"/>
    <lineage>
        <taxon>Eukaryota</taxon>
        <taxon>Viridiplantae</taxon>
        <taxon>Streptophyta</taxon>
        <taxon>Embryophyta</taxon>
        <taxon>Tracheophyta</taxon>
        <taxon>Spermatophyta</taxon>
        <taxon>Magnoliopsida</taxon>
        <taxon>Liliopsida</taxon>
        <taxon>Poales</taxon>
        <taxon>Poaceae</taxon>
        <taxon>PACMAD clade</taxon>
        <taxon>Panicoideae</taxon>
        <taxon>Andropogonodae</taxon>
        <taxon>Andropogoneae</taxon>
        <taxon>Tripsacinae</taxon>
        <taxon>Zea</taxon>
    </lineage>
</organism>
<comment type="caution">
    <text evidence="2">The sequence shown here is derived from an EMBL/GenBank/DDBJ whole genome shotgun (WGS) entry which is preliminary data.</text>
</comment>
<accession>A0A3L6GC14</accession>
<feature type="region of interest" description="Disordered" evidence="1">
    <location>
        <begin position="1"/>
        <end position="34"/>
    </location>
</feature>
<proteinExistence type="predicted"/>
<evidence type="ECO:0000256" key="1">
    <source>
        <dbReference type="SAM" id="MobiDB-lite"/>
    </source>
</evidence>
<name>A0A3L6GC14_MAIZE</name>
<dbReference type="Proteomes" id="UP000251960">
    <property type="component" value="Chromosome 10"/>
</dbReference>